<keyword evidence="3" id="KW-1185">Reference proteome</keyword>
<sequence>MTRKPSKVSSIFIGGLTTSAKFLCTFNNPSAFIQATSYGRAQSLVGCIVAGFGLGIVSIVIPIWFSNLVIASWLDYSVSLYYSSIQLRPPCEFQGVFAIQWSDSESQPCTCCSPWSDDVKYAIAVESQEVSIWSDVFKDHGVGG</sequence>
<protein>
    <submittedName>
        <fullName evidence="2">Uncharacterized protein</fullName>
    </submittedName>
</protein>
<dbReference type="EMBL" id="KV454295">
    <property type="protein sequence ID" value="ODQ72318.1"/>
    <property type="molecule type" value="Genomic_DNA"/>
</dbReference>
<dbReference type="OrthoDB" id="6133115at2759"/>
<evidence type="ECO:0000313" key="2">
    <source>
        <dbReference type="EMBL" id="ODQ72318.1"/>
    </source>
</evidence>
<dbReference type="Proteomes" id="UP000094385">
    <property type="component" value="Unassembled WGS sequence"/>
</dbReference>
<name>A0A1E3Q425_LIPST</name>
<evidence type="ECO:0000256" key="1">
    <source>
        <dbReference type="SAM" id="Phobius"/>
    </source>
</evidence>
<reference evidence="2 3" key="1">
    <citation type="journal article" date="2016" name="Proc. Natl. Acad. Sci. U.S.A.">
        <title>Comparative genomics of biotechnologically important yeasts.</title>
        <authorList>
            <person name="Riley R."/>
            <person name="Haridas S."/>
            <person name="Wolfe K.H."/>
            <person name="Lopes M.R."/>
            <person name="Hittinger C.T."/>
            <person name="Goeker M."/>
            <person name="Salamov A.A."/>
            <person name="Wisecaver J.H."/>
            <person name="Long T.M."/>
            <person name="Calvey C.H."/>
            <person name="Aerts A.L."/>
            <person name="Barry K.W."/>
            <person name="Choi C."/>
            <person name="Clum A."/>
            <person name="Coughlan A.Y."/>
            <person name="Deshpande S."/>
            <person name="Douglass A.P."/>
            <person name="Hanson S.J."/>
            <person name="Klenk H.-P."/>
            <person name="LaButti K.M."/>
            <person name="Lapidus A."/>
            <person name="Lindquist E.A."/>
            <person name="Lipzen A.M."/>
            <person name="Meier-Kolthoff J.P."/>
            <person name="Ohm R.A."/>
            <person name="Otillar R.P."/>
            <person name="Pangilinan J.L."/>
            <person name="Peng Y."/>
            <person name="Rokas A."/>
            <person name="Rosa C.A."/>
            <person name="Scheuner C."/>
            <person name="Sibirny A.A."/>
            <person name="Slot J.C."/>
            <person name="Stielow J.B."/>
            <person name="Sun H."/>
            <person name="Kurtzman C.P."/>
            <person name="Blackwell M."/>
            <person name="Grigoriev I.V."/>
            <person name="Jeffries T.W."/>
        </authorList>
    </citation>
    <scope>NUCLEOTIDE SEQUENCE [LARGE SCALE GENOMIC DNA]</scope>
    <source>
        <strain evidence="2 3">NRRL Y-11557</strain>
    </source>
</reference>
<dbReference type="AlphaFoldDB" id="A0A1E3Q425"/>
<gene>
    <name evidence="2" type="ORF">LIPSTDRAFT_104973</name>
</gene>
<organism evidence="2 3">
    <name type="scientific">Lipomyces starkeyi NRRL Y-11557</name>
    <dbReference type="NCBI Taxonomy" id="675824"/>
    <lineage>
        <taxon>Eukaryota</taxon>
        <taxon>Fungi</taxon>
        <taxon>Dikarya</taxon>
        <taxon>Ascomycota</taxon>
        <taxon>Saccharomycotina</taxon>
        <taxon>Lipomycetes</taxon>
        <taxon>Lipomycetales</taxon>
        <taxon>Lipomycetaceae</taxon>
        <taxon>Lipomyces</taxon>
    </lineage>
</organism>
<evidence type="ECO:0000313" key="3">
    <source>
        <dbReference type="Proteomes" id="UP000094385"/>
    </source>
</evidence>
<keyword evidence="1" id="KW-1133">Transmembrane helix</keyword>
<proteinExistence type="predicted"/>
<keyword evidence="1" id="KW-0812">Transmembrane</keyword>
<dbReference type="STRING" id="675824.A0A1E3Q425"/>
<feature type="transmembrane region" description="Helical" evidence="1">
    <location>
        <begin position="44"/>
        <end position="65"/>
    </location>
</feature>
<keyword evidence="1" id="KW-0472">Membrane</keyword>
<accession>A0A1E3Q425</accession>